<dbReference type="GO" id="GO:0022857">
    <property type="term" value="F:transmembrane transporter activity"/>
    <property type="evidence" value="ECO:0007669"/>
    <property type="project" value="InterPro"/>
</dbReference>
<dbReference type="InterPro" id="IPR036259">
    <property type="entry name" value="MFS_trans_sf"/>
</dbReference>
<dbReference type="Pfam" id="PF07690">
    <property type="entry name" value="MFS_1"/>
    <property type="match status" value="1"/>
</dbReference>
<dbReference type="InterPro" id="IPR022837">
    <property type="entry name" value="MsrQ-like"/>
</dbReference>
<dbReference type="GO" id="GO:0020037">
    <property type="term" value="F:heme binding"/>
    <property type="evidence" value="ECO:0007669"/>
    <property type="project" value="UniProtKB-UniRule"/>
</dbReference>
<keyword evidence="3 7" id="KW-0812">Transmembrane</keyword>
<evidence type="ECO:0000256" key="8">
    <source>
        <dbReference type="SAM" id="MobiDB-lite"/>
    </source>
</evidence>
<feature type="transmembrane region" description="Helical" evidence="7">
    <location>
        <begin position="394"/>
        <end position="415"/>
    </location>
</feature>
<feature type="transmembrane region" description="Helical" evidence="7">
    <location>
        <begin position="582"/>
        <end position="599"/>
    </location>
</feature>
<dbReference type="PANTHER" id="PTHR36964:SF1">
    <property type="entry name" value="PROTEIN-METHIONINE-SULFOXIDE REDUCTASE HEME-BINDING SUBUNIT MSRQ"/>
    <property type="match status" value="1"/>
</dbReference>
<evidence type="ECO:0000256" key="2">
    <source>
        <dbReference type="ARBA" id="ARBA00022448"/>
    </source>
</evidence>
<feature type="transmembrane region" description="Helical" evidence="7">
    <location>
        <begin position="58"/>
        <end position="75"/>
    </location>
</feature>
<dbReference type="OrthoDB" id="9788328at2"/>
<keyword evidence="11" id="KW-1185">Reference proteome</keyword>
<comment type="caution">
    <text evidence="7">Lacks conserved residue(s) required for the propagation of feature annotation.</text>
</comment>
<evidence type="ECO:0000259" key="9">
    <source>
        <dbReference type="Pfam" id="PF01794"/>
    </source>
</evidence>
<feature type="transmembrane region" description="Helical" evidence="7">
    <location>
        <begin position="543"/>
        <end position="561"/>
    </location>
</feature>
<keyword evidence="2 7" id="KW-0813">Transport</keyword>
<evidence type="ECO:0000256" key="7">
    <source>
        <dbReference type="HAMAP-Rule" id="MF_01207"/>
    </source>
</evidence>
<dbReference type="Pfam" id="PF01794">
    <property type="entry name" value="Ferric_reduct"/>
    <property type="match status" value="1"/>
</dbReference>
<dbReference type="NCBIfam" id="NF040986">
    <property type="entry name" value="MamH"/>
    <property type="match status" value="1"/>
</dbReference>
<comment type="subunit">
    <text evidence="7">Heterodimer of a catalytic subunit (MsrP) and a heme-binding subunit (MsrQ).</text>
</comment>
<feature type="transmembrane region" description="Helical" evidence="7">
    <location>
        <begin position="106"/>
        <end position="125"/>
    </location>
</feature>
<organism evidence="10 11">
    <name type="scientific">Candidatus Terasakiella magnetica</name>
    <dbReference type="NCBI Taxonomy" id="1867952"/>
    <lineage>
        <taxon>Bacteria</taxon>
        <taxon>Pseudomonadati</taxon>
        <taxon>Pseudomonadota</taxon>
        <taxon>Alphaproteobacteria</taxon>
        <taxon>Rhodospirillales</taxon>
        <taxon>Terasakiellaceae</taxon>
        <taxon>Terasakiella</taxon>
    </lineage>
</organism>
<dbReference type="STRING" id="1867952.MTBPR1_250002"/>
<dbReference type="PANTHER" id="PTHR36964">
    <property type="entry name" value="PROTEIN-METHIONINE-SULFOXIDE REDUCTASE HEME-BINDING SUBUNIT MSRQ"/>
    <property type="match status" value="1"/>
</dbReference>
<comment type="cofactor">
    <cofactor evidence="7">
        <name>heme b</name>
        <dbReference type="ChEBI" id="CHEBI:60344"/>
    </cofactor>
    <text evidence="7">Binds 1 heme b (iron(II)-protoporphyrin IX) group per subunit.</text>
</comment>
<dbReference type="GO" id="GO:0010181">
    <property type="term" value="F:FMN binding"/>
    <property type="evidence" value="ECO:0007669"/>
    <property type="project" value="UniProtKB-UniRule"/>
</dbReference>
<feature type="transmembrane region" description="Helical" evidence="7">
    <location>
        <begin position="605"/>
        <end position="621"/>
    </location>
</feature>
<feature type="region of interest" description="Disordered" evidence="8">
    <location>
        <begin position="627"/>
        <end position="663"/>
    </location>
</feature>
<accession>A0A1C3RH55</accession>
<evidence type="ECO:0000256" key="3">
    <source>
        <dbReference type="ARBA" id="ARBA00022692"/>
    </source>
</evidence>
<keyword evidence="7" id="KW-1003">Cell membrane</keyword>
<dbReference type="GO" id="GO:0046872">
    <property type="term" value="F:metal ion binding"/>
    <property type="evidence" value="ECO:0007669"/>
    <property type="project" value="UniProtKB-KW"/>
</dbReference>
<feature type="transmembrane region" description="Helical" evidence="7">
    <location>
        <begin position="181"/>
        <end position="199"/>
    </location>
</feature>
<dbReference type="Proteomes" id="UP000231658">
    <property type="component" value="Unassembled WGS sequence"/>
</dbReference>
<keyword evidence="7" id="KW-0285">Flavoprotein</keyword>
<comment type="function">
    <text evidence="7">Part of the MsrPQ system that repairs oxidized periplasmic proteins containing methionine sulfoxide residues (Met-O), using respiratory chain electrons. Thus protects these proteins from oxidative-stress damage caused by reactive species of oxygen and chlorine generated by the host defense mechanisms. MsrPQ is essential for the maintenance of envelope integrity under bleach stress, rescuing a wide series of structurally unrelated periplasmic proteins from methionine oxidation. MsrQ provides electrons for reduction to the reductase catalytic subunit MsrP, using the quinone pool of the respiratory chain.</text>
</comment>
<feature type="transmembrane region" description="Helical" evidence="7">
    <location>
        <begin position="245"/>
        <end position="266"/>
    </location>
</feature>
<comment type="cofactor">
    <cofactor evidence="7">
        <name>FMN</name>
        <dbReference type="ChEBI" id="CHEBI:58210"/>
    </cofactor>
    <text evidence="7">Binds 1 FMN per subunit.</text>
</comment>
<dbReference type="GO" id="GO:0016679">
    <property type="term" value="F:oxidoreductase activity, acting on diphenols and related substances as donors"/>
    <property type="evidence" value="ECO:0007669"/>
    <property type="project" value="TreeGrafter"/>
</dbReference>
<dbReference type="GO" id="GO:0005886">
    <property type="term" value="C:plasma membrane"/>
    <property type="evidence" value="ECO:0007669"/>
    <property type="project" value="UniProtKB-SubCell"/>
</dbReference>
<feature type="transmembrane region" description="Helical" evidence="7">
    <location>
        <begin position="479"/>
        <end position="497"/>
    </location>
</feature>
<protein>
    <recommendedName>
        <fullName evidence="7">Protein-methionine-sulfoxide reductase heme-binding subunit MsrQ</fullName>
    </recommendedName>
    <alternativeName>
        <fullName evidence="7">Flavocytochrome MsrQ</fullName>
    </alternativeName>
</protein>
<keyword evidence="4 7" id="KW-1133">Transmembrane helix</keyword>
<feature type="transmembrane region" description="Helical" evidence="7">
    <location>
        <begin position="272"/>
        <end position="292"/>
    </location>
</feature>
<dbReference type="SUPFAM" id="SSF103473">
    <property type="entry name" value="MFS general substrate transporter"/>
    <property type="match status" value="1"/>
</dbReference>
<comment type="similarity">
    <text evidence="7">Belongs to the MsrQ family.</text>
</comment>
<evidence type="ECO:0000256" key="4">
    <source>
        <dbReference type="ARBA" id="ARBA00022989"/>
    </source>
</evidence>
<dbReference type="HAMAP" id="MF_01207">
    <property type="entry name" value="MsrQ"/>
    <property type="match status" value="1"/>
</dbReference>
<feature type="transmembrane region" description="Helical" evidence="7">
    <location>
        <begin position="328"/>
        <end position="348"/>
    </location>
</feature>
<evidence type="ECO:0000256" key="6">
    <source>
        <dbReference type="ARBA" id="ARBA00023136"/>
    </source>
</evidence>
<dbReference type="NCBIfam" id="NF040998">
    <property type="entry name" value="MamZ"/>
    <property type="match status" value="1"/>
</dbReference>
<proteinExistence type="inferred from homology"/>
<keyword evidence="7" id="KW-0249">Electron transport</keyword>
<name>A0A1C3RH55_9PROT</name>
<comment type="subcellular location">
    <subcellularLocation>
        <location evidence="7">Cell membrane</location>
        <topology evidence="7">Multi-pass membrane protein</topology>
    </subcellularLocation>
    <subcellularLocation>
        <location evidence="1">Membrane</location>
        <topology evidence="1">Multi-pass membrane protein</topology>
    </subcellularLocation>
</comment>
<feature type="compositionally biased region" description="Basic residues" evidence="8">
    <location>
        <begin position="627"/>
        <end position="646"/>
    </location>
</feature>
<gene>
    <name evidence="10" type="primary">mamZ</name>
    <name evidence="7" type="synonym">msrQ</name>
    <name evidence="10" type="ORF">MTBPR1_250002</name>
</gene>
<dbReference type="AlphaFoldDB" id="A0A1C3RH55"/>
<feature type="domain" description="Ferric oxidoreductase" evidence="9">
    <location>
        <begin position="476"/>
        <end position="589"/>
    </location>
</feature>
<dbReference type="RefSeq" id="WP_069188698.1">
    <property type="nucleotide sequence ID" value="NZ_FLYE01000018.1"/>
</dbReference>
<feature type="transmembrane region" description="Helical" evidence="7">
    <location>
        <begin position="82"/>
        <end position="100"/>
    </location>
</feature>
<dbReference type="Gene3D" id="1.20.1250.20">
    <property type="entry name" value="MFS general substrate transporter like domains"/>
    <property type="match status" value="1"/>
</dbReference>
<evidence type="ECO:0000313" key="10">
    <source>
        <dbReference type="EMBL" id="SCA56599.1"/>
    </source>
</evidence>
<evidence type="ECO:0000313" key="11">
    <source>
        <dbReference type="Proteomes" id="UP000231658"/>
    </source>
</evidence>
<keyword evidence="6 7" id="KW-0472">Membrane</keyword>
<keyword evidence="7" id="KW-0479">Metal-binding</keyword>
<feature type="transmembrane region" description="Helical" evidence="7">
    <location>
        <begin position="18"/>
        <end position="38"/>
    </location>
</feature>
<dbReference type="InterPro" id="IPR013130">
    <property type="entry name" value="Fe3_Rdtase_TM_dom"/>
</dbReference>
<feature type="transmembrane region" description="Helical" evidence="7">
    <location>
        <begin position="509"/>
        <end position="531"/>
    </location>
</feature>
<dbReference type="GO" id="GO:0030091">
    <property type="term" value="P:protein repair"/>
    <property type="evidence" value="ECO:0007669"/>
    <property type="project" value="UniProtKB-UniRule"/>
</dbReference>
<dbReference type="EMBL" id="FLYE01000018">
    <property type="protein sequence ID" value="SCA56599.1"/>
    <property type="molecule type" value="Genomic_DNA"/>
</dbReference>
<evidence type="ECO:0000256" key="1">
    <source>
        <dbReference type="ARBA" id="ARBA00004141"/>
    </source>
</evidence>
<feature type="transmembrane region" description="Helical" evidence="7">
    <location>
        <begin position="156"/>
        <end position="175"/>
    </location>
</feature>
<dbReference type="InterPro" id="IPR011701">
    <property type="entry name" value="MFS"/>
</dbReference>
<dbReference type="GO" id="GO:0009055">
    <property type="term" value="F:electron transfer activity"/>
    <property type="evidence" value="ECO:0007669"/>
    <property type="project" value="UniProtKB-UniRule"/>
</dbReference>
<evidence type="ECO:0000256" key="5">
    <source>
        <dbReference type="ARBA" id="ARBA00023004"/>
    </source>
</evidence>
<keyword evidence="7" id="KW-0349">Heme</keyword>
<keyword evidence="5 7" id="KW-0408">Iron</keyword>
<feature type="transmembrane region" description="Helical" evidence="7">
    <location>
        <begin position="304"/>
        <end position="322"/>
    </location>
</feature>
<feature type="transmembrane region" description="Helical" evidence="7">
    <location>
        <begin position="360"/>
        <end position="382"/>
    </location>
</feature>
<feature type="transmembrane region" description="Helical" evidence="7">
    <location>
        <begin position="436"/>
        <end position="459"/>
    </location>
</feature>
<keyword evidence="7" id="KW-0288">FMN</keyword>
<sequence>MSIFQPSTQFKSHQWNGIYLLSAISTLIGALAVSVQPLLLDQIFNIPFEKEGEINADIQVVAEMVSILCVGYFSFKSDKVGRVPIIFFAFLFISIGAFLTPLSYELGVYLGVGGLFAFYFARVLVTLGSDTVQIQLLTLVGDLSDFKNRPQLMTNTVFMIVFGGTILTAIVMQIAEYEYGIELITFSLVLFGGFGAWVTRYALHDVADFVEEDKRHPLLRVWDLVSGDPRMQLAVAAAFYTRMDLVVVSLFYSLWCISIADIIGVSRIYATAHAATMVGIMGMGVLCSIPFWQHLIERHSRITTIGASLSISAVGYVWLSLFSNPYDWGMALPLILIGIGHGGATVTLKVLTVDIAPKALLGSVLGMIYLAGSIGIIMLVQSGGYYFDAVGPRAPFVLMASGKLMVVIFASWLVMNQVEEDSNHVLKKKVKISWRPLIFLTAGLPFAWLLGRMLLGGYLWGVDHENIPVGFINRYLGDWAFTFLIVSLAITPFAELTKIKAVHKYRRMIGLYAFFYTMLHFIVYVSLEWTFDLDHMLADAYKRPFIFLGLVSFFIIAPLAITSFKSIREKMDPKVWRRLHKSAYVLNIIVAWHFILAANEENGEPYIYAALVAILLGYRVYESIQKQKRRANRKPRRRRTKRKKKDKTAPDAPTEVISEAASE</sequence>
<reference evidence="10 11" key="1">
    <citation type="submission" date="2016-07" db="EMBL/GenBank/DDBJ databases">
        <authorList>
            <person name="Lefevre C.T."/>
        </authorList>
    </citation>
    <scope>NUCLEOTIDE SEQUENCE [LARGE SCALE GENOMIC DNA]</scope>
    <source>
        <strain evidence="10">PR1</strain>
    </source>
</reference>